<dbReference type="Proteomes" id="UP000075359">
    <property type="component" value="Unassembled WGS sequence"/>
</dbReference>
<dbReference type="Pfam" id="PF03602">
    <property type="entry name" value="Cons_hypoth95"/>
    <property type="match status" value="1"/>
</dbReference>
<evidence type="ECO:0000313" key="4">
    <source>
        <dbReference type="Proteomes" id="UP000075359"/>
    </source>
</evidence>
<dbReference type="GO" id="GO:0008168">
    <property type="term" value="F:methyltransferase activity"/>
    <property type="evidence" value="ECO:0007669"/>
    <property type="project" value="UniProtKB-KW"/>
</dbReference>
<dbReference type="GO" id="GO:0031167">
    <property type="term" value="P:rRNA methylation"/>
    <property type="evidence" value="ECO:0007669"/>
    <property type="project" value="InterPro"/>
</dbReference>
<accession>A0A151CE00</accession>
<dbReference type="PANTHER" id="PTHR43542">
    <property type="entry name" value="METHYLTRANSFERASE"/>
    <property type="match status" value="1"/>
</dbReference>
<proteinExistence type="predicted"/>
<evidence type="ECO:0000313" key="3">
    <source>
        <dbReference type="EMBL" id="KYJ85750.1"/>
    </source>
</evidence>
<keyword evidence="2 3" id="KW-0808">Transferase</keyword>
<reference evidence="3 4" key="1">
    <citation type="submission" date="2015-11" db="EMBL/GenBank/DDBJ databases">
        <title>Draft genome of Sulfurovum riftiae 1812E, a member of the Epsilonproteobacteria isolated from the tube of the deep-sea hydrothermal vent tubewom Riftia pachyptila.</title>
        <authorList>
            <person name="Vetriani C."/>
            <person name="Giovannelli D."/>
        </authorList>
    </citation>
    <scope>NUCLEOTIDE SEQUENCE [LARGE SCALE GENOMIC DNA]</scope>
    <source>
        <strain evidence="3 4">1812E</strain>
    </source>
</reference>
<protein>
    <submittedName>
        <fullName evidence="3">16S rRNA (Guanine(966)-N(2))-methyltransferase RsmD</fullName>
    </submittedName>
</protein>
<organism evidence="3 4">
    <name type="scientific">Sulfurovum riftiae</name>
    <dbReference type="NCBI Taxonomy" id="1630136"/>
    <lineage>
        <taxon>Bacteria</taxon>
        <taxon>Pseudomonadati</taxon>
        <taxon>Campylobacterota</taxon>
        <taxon>Epsilonproteobacteria</taxon>
        <taxon>Campylobacterales</taxon>
        <taxon>Sulfurovaceae</taxon>
        <taxon>Sulfurovum</taxon>
    </lineage>
</organism>
<dbReference type="PANTHER" id="PTHR43542:SF1">
    <property type="entry name" value="METHYLTRANSFERASE"/>
    <property type="match status" value="1"/>
</dbReference>
<dbReference type="OrthoDB" id="9803017at2"/>
<dbReference type="STRING" id="1630136.AS592_03150"/>
<evidence type="ECO:0000256" key="1">
    <source>
        <dbReference type="ARBA" id="ARBA00022603"/>
    </source>
</evidence>
<dbReference type="InterPro" id="IPR029063">
    <property type="entry name" value="SAM-dependent_MTases_sf"/>
</dbReference>
<dbReference type="PIRSF" id="PIRSF004553">
    <property type="entry name" value="CHP00095"/>
    <property type="match status" value="1"/>
</dbReference>
<dbReference type="InterPro" id="IPR004398">
    <property type="entry name" value="RNA_MeTrfase_RsmD"/>
</dbReference>
<name>A0A151CE00_9BACT</name>
<dbReference type="Gene3D" id="3.40.50.150">
    <property type="entry name" value="Vaccinia Virus protein VP39"/>
    <property type="match status" value="1"/>
</dbReference>
<keyword evidence="4" id="KW-1185">Reference proteome</keyword>
<dbReference type="NCBIfam" id="TIGR00095">
    <property type="entry name" value="16S rRNA (guanine(966)-N(2))-methyltransferase RsmD"/>
    <property type="match status" value="1"/>
</dbReference>
<dbReference type="AlphaFoldDB" id="A0A151CE00"/>
<dbReference type="SUPFAM" id="SSF53335">
    <property type="entry name" value="S-adenosyl-L-methionine-dependent methyltransferases"/>
    <property type="match status" value="1"/>
</dbReference>
<sequence>MKYQENNRKHKERIKLFTTTIITGEYKGKHIEIPDISTTRSSKSILKESFFNTVQFEIIDKNFVEVFAGSGSVGLEALSRGAAQCYFMEYNKVAFRCLENNIKQTDPSRCHAFYGDSFENFETVYGLVKRQGGKTYFYFDPPFSTRDGMDEIYDKTIALIEKIEPEVCEMVAVEHMTNLTMPNEIGALEKIKKKKFGRSTLSYYRPKA</sequence>
<comment type="caution">
    <text evidence="3">The sequence shown here is derived from an EMBL/GenBank/DDBJ whole genome shotgun (WGS) entry which is preliminary data.</text>
</comment>
<keyword evidence="1 3" id="KW-0489">Methyltransferase</keyword>
<gene>
    <name evidence="3" type="ORF">AS592_03150</name>
</gene>
<evidence type="ECO:0000256" key="2">
    <source>
        <dbReference type="ARBA" id="ARBA00022679"/>
    </source>
</evidence>
<dbReference type="EMBL" id="LNKT01000067">
    <property type="protein sequence ID" value="KYJ85750.1"/>
    <property type="molecule type" value="Genomic_DNA"/>
</dbReference>
<dbReference type="RefSeq" id="WP_067332169.1">
    <property type="nucleotide sequence ID" value="NZ_LNKT01000067.1"/>
</dbReference>